<reference evidence="3 4" key="1">
    <citation type="journal article" date="2015" name="Nature">
        <title>rRNA introns, odd ribosomes, and small enigmatic genomes across a large radiation of phyla.</title>
        <authorList>
            <person name="Brown C.T."/>
            <person name="Hug L.A."/>
            <person name="Thomas B.C."/>
            <person name="Sharon I."/>
            <person name="Castelle C.J."/>
            <person name="Singh A."/>
            <person name="Wilkins M.J."/>
            <person name="Williams K.H."/>
            <person name="Banfield J.F."/>
        </authorList>
    </citation>
    <scope>NUCLEOTIDE SEQUENCE [LARGE SCALE GENOMIC DNA]</scope>
</reference>
<dbReference type="GO" id="GO:0016787">
    <property type="term" value="F:hydrolase activity"/>
    <property type="evidence" value="ECO:0007669"/>
    <property type="project" value="UniProtKB-KW"/>
</dbReference>
<protein>
    <submittedName>
        <fullName evidence="3">Sortase (Surface protein transpeptidase)</fullName>
    </submittedName>
</protein>
<dbReference type="Gene3D" id="2.40.260.10">
    <property type="entry name" value="Sortase"/>
    <property type="match status" value="1"/>
</dbReference>
<dbReference type="InterPro" id="IPR042001">
    <property type="entry name" value="Sortase_F"/>
</dbReference>
<dbReference type="NCBIfam" id="TIGR01076">
    <property type="entry name" value="sortase_fam"/>
    <property type="match status" value="1"/>
</dbReference>
<name>A0A0G1M393_9BACT</name>
<keyword evidence="2" id="KW-0472">Membrane</keyword>
<gene>
    <name evidence="3" type="ORF">UW60_C0024G0003</name>
</gene>
<proteinExistence type="predicted"/>
<dbReference type="InterPro" id="IPR023365">
    <property type="entry name" value="Sortase_dom-sf"/>
</dbReference>
<keyword evidence="1" id="KW-0378">Hydrolase</keyword>
<sequence>MYSLTESAKHLDMSKDIRKPLLVIAFLSLAASLLVVFSPIAKENNHPIGQVAGISSPALPVRLIIPSIKVDTTIQYVGINSEGEMATPSSAYEVGWYKLGTIPGEAGNAVIAGHFDDKDGDPGVFANLSKLTKGDRLYVENNQGEQIKFSVREIRVAKPGYAEEIFASSDSAHLNLVTCGGVWNNNDKSYSERLLVFADKEST</sequence>
<dbReference type="EMBL" id="LCIY01000024">
    <property type="protein sequence ID" value="KKT66399.1"/>
    <property type="molecule type" value="Genomic_DNA"/>
</dbReference>
<feature type="transmembrane region" description="Helical" evidence="2">
    <location>
        <begin position="21"/>
        <end position="41"/>
    </location>
</feature>
<comment type="caution">
    <text evidence="3">The sequence shown here is derived from an EMBL/GenBank/DDBJ whole genome shotgun (WGS) entry which is preliminary data.</text>
</comment>
<keyword evidence="2" id="KW-1133">Transmembrane helix</keyword>
<organism evidence="3 4">
    <name type="scientific">Candidatus Woesebacteria bacterium GW2011_GWA2_44_33</name>
    <dbReference type="NCBI Taxonomy" id="1618564"/>
    <lineage>
        <taxon>Bacteria</taxon>
        <taxon>Candidatus Woeseibacteriota</taxon>
    </lineage>
</organism>
<evidence type="ECO:0000256" key="1">
    <source>
        <dbReference type="ARBA" id="ARBA00022801"/>
    </source>
</evidence>
<dbReference type="SUPFAM" id="SSF63817">
    <property type="entry name" value="Sortase"/>
    <property type="match status" value="1"/>
</dbReference>
<evidence type="ECO:0000313" key="3">
    <source>
        <dbReference type="EMBL" id="KKT66399.1"/>
    </source>
</evidence>
<dbReference type="CDD" id="cd05829">
    <property type="entry name" value="Sortase_F"/>
    <property type="match status" value="1"/>
</dbReference>
<accession>A0A0G1M393</accession>
<dbReference type="Proteomes" id="UP000034826">
    <property type="component" value="Unassembled WGS sequence"/>
</dbReference>
<dbReference type="InterPro" id="IPR005754">
    <property type="entry name" value="Sortase"/>
</dbReference>
<keyword evidence="2" id="KW-0812">Transmembrane</keyword>
<dbReference type="Pfam" id="PF04203">
    <property type="entry name" value="Sortase"/>
    <property type="match status" value="1"/>
</dbReference>
<evidence type="ECO:0000256" key="2">
    <source>
        <dbReference type="SAM" id="Phobius"/>
    </source>
</evidence>
<dbReference type="AlphaFoldDB" id="A0A0G1M393"/>
<evidence type="ECO:0000313" key="4">
    <source>
        <dbReference type="Proteomes" id="UP000034826"/>
    </source>
</evidence>